<keyword evidence="3" id="KW-1185">Reference proteome</keyword>
<dbReference type="InterPro" id="IPR013154">
    <property type="entry name" value="ADH-like_N"/>
</dbReference>
<name>A0A285NJR5_9AQUI</name>
<dbReference type="Pfam" id="PF00107">
    <property type="entry name" value="ADH_zinc_N"/>
    <property type="match status" value="1"/>
</dbReference>
<dbReference type="InterPro" id="IPR011032">
    <property type="entry name" value="GroES-like_sf"/>
</dbReference>
<dbReference type="CDD" id="cd08266">
    <property type="entry name" value="Zn_ADH_like1"/>
    <property type="match status" value="1"/>
</dbReference>
<reference evidence="3" key="1">
    <citation type="submission" date="2017-09" db="EMBL/GenBank/DDBJ databases">
        <authorList>
            <person name="Varghese N."/>
            <person name="Submissions S."/>
        </authorList>
    </citation>
    <scope>NUCLEOTIDE SEQUENCE [LARGE SCALE GENOMIC DNA]</scope>
    <source>
        <strain evidence="3">DSM 15103</strain>
    </source>
</reference>
<dbReference type="GO" id="GO:0016491">
    <property type="term" value="F:oxidoreductase activity"/>
    <property type="evidence" value="ECO:0007669"/>
    <property type="project" value="InterPro"/>
</dbReference>
<dbReference type="InterPro" id="IPR052711">
    <property type="entry name" value="Zinc_ADH-like"/>
</dbReference>
<dbReference type="SMART" id="SM00829">
    <property type="entry name" value="PKS_ER"/>
    <property type="match status" value="1"/>
</dbReference>
<sequence length="341" mass="37212">MKAAFYTEHGSYENIKIGILPDPQIDENEVLVRVKAFSLNHLDIWVMEGMYPAEIPMPHIFGSDAAGVVEKVGKCVKHVKPGDKVIVYPGISCGVCEKCLSGQDNLCNQYFLLGVLNNGVSAEYVKVPGINVFKIPDDLSFEEAASIGITYTTMWHSLVTRSNVKAGDVVLIHGGGSGVGTAGIQIAKMFGATVITTVGDDWKVEKARQIGADYIVNYKNLDFVDAVKQITEGKMCDIVIDHIGKETFQGSIECAKRGGSVVTFGATTGGEATIILRKIFGKNLRIHGVYMGTKGEVAHYLQFFPNPLKPVIDSVFELDNVQEAYKKLLSRQFFGKIVVKI</sequence>
<dbReference type="RefSeq" id="WP_097000241.1">
    <property type="nucleotide sequence ID" value="NZ_OBEI01000003.1"/>
</dbReference>
<evidence type="ECO:0000313" key="2">
    <source>
        <dbReference type="EMBL" id="SNZ07881.1"/>
    </source>
</evidence>
<evidence type="ECO:0000259" key="1">
    <source>
        <dbReference type="SMART" id="SM00829"/>
    </source>
</evidence>
<dbReference type="EMBL" id="OBEI01000003">
    <property type="protein sequence ID" value="SNZ07881.1"/>
    <property type="molecule type" value="Genomic_DNA"/>
</dbReference>
<gene>
    <name evidence="2" type="ORF">SAMN06265182_1069</name>
</gene>
<accession>A0A285NJR5</accession>
<dbReference type="SUPFAM" id="SSF50129">
    <property type="entry name" value="GroES-like"/>
    <property type="match status" value="1"/>
</dbReference>
<evidence type="ECO:0000313" key="3">
    <source>
        <dbReference type="Proteomes" id="UP000219036"/>
    </source>
</evidence>
<dbReference type="Gene3D" id="3.40.50.720">
    <property type="entry name" value="NAD(P)-binding Rossmann-like Domain"/>
    <property type="match status" value="1"/>
</dbReference>
<organism evidence="2 3">
    <name type="scientific">Persephonella hydrogeniphila</name>
    <dbReference type="NCBI Taxonomy" id="198703"/>
    <lineage>
        <taxon>Bacteria</taxon>
        <taxon>Pseudomonadati</taxon>
        <taxon>Aquificota</taxon>
        <taxon>Aquificia</taxon>
        <taxon>Aquificales</taxon>
        <taxon>Hydrogenothermaceae</taxon>
        <taxon>Persephonella</taxon>
    </lineage>
</organism>
<dbReference type="Pfam" id="PF08240">
    <property type="entry name" value="ADH_N"/>
    <property type="match status" value="1"/>
</dbReference>
<dbReference type="Proteomes" id="UP000219036">
    <property type="component" value="Unassembled WGS sequence"/>
</dbReference>
<dbReference type="PANTHER" id="PTHR45033:SF3">
    <property type="entry name" value="DEHYDROGENASE, PUTATIVE (AFU_ORTHOLOGUE AFUA_2G13270)-RELATED"/>
    <property type="match status" value="1"/>
</dbReference>
<dbReference type="InterPro" id="IPR036291">
    <property type="entry name" value="NAD(P)-bd_dom_sf"/>
</dbReference>
<dbReference type="InterPro" id="IPR013149">
    <property type="entry name" value="ADH-like_C"/>
</dbReference>
<dbReference type="SUPFAM" id="SSF51735">
    <property type="entry name" value="NAD(P)-binding Rossmann-fold domains"/>
    <property type="match status" value="1"/>
</dbReference>
<protein>
    <submittedName>
        <fullName evidence="2">NADPH:quinone reductase</fullName>
    </submittedName>
</protein>
<dbReference type="InterPro" id="IPR020843">
    <property type="entry name" value="ER"/>
</dbReference>
<dbReference type="AlphaFoldDB" id="A0A285NJR5"/>
<dbReference type="Gene3D" id="3.90.180.10">
    <property type="entry name" value="Medium-chain alcohol dehydrogenases, catalytic domain"/>
    <property type="match status" value="1"/>
</dbReference>
<feature type="domain" description="Enoyl reductase (ER)" evidence="1">
    <location>
        <begin position="10"/>
        <end position="339"/>
    </location>
</feature>
<dbReference type="OrthoDB" id="9787435at2"/>
<dbReference type="PANTHER" id="PTHR45033">
    <property type="match status" value="1"/>
</dbReference>
<proteinExistence type="predicted"/>